<feature type="region of interest" description="Disordered" evidence="3">
    <location>
        <begin position="532"/>
        <end position="606"/>
    </location>
</feature>
<evidence type="ECO:0000256" key="1">
    <source>
        <dbReference type="ARBA" id="ARBA00023054"/>
    </source>
</evidence>
<feature type="region of interest" description="Disordered" evidence="3">
    <location>
        <begin position="1"/>
        <end position="227"/>
    </location>
</feature>
<feature type="compositionally biased region" description="Low complexity" evidence="3">
    <location>
        <begin position="264"/>
        <end position="280"/>
    </location>
</feature>
<feature type="coiled-coil region" evidence="2">
    <location>
        <begin position="1040"/>
        <end position="1168"/>
    </location>
</feature>
<feature type="compositionally biased region" description="Polar residues" evidence="3">
    <location>
        <begin position="246"/>
        <end position="258"/>
    </location>
</feature>
<dbReference type="InterPro" id="IPR022782">
    <property type="entry name" value="AIP3-like_C"/>
</dbReference>
<dbReference type="EMBL" id="MBFS01001329">
    <property type="protein sequence ID" value="PVV01146.1"/>
    <property type="molecule type" value="Genomic_DNA"/>
</dbReference>
<feature type="domain" description="Actin interacting protein 3 C-terminal" evidence="4">
    <location>
        <begin position="958"/>
        <end position="1357"/>
    </location>
</feature>
<dbReference type="PANTHER" id="PTHR22741:SF10">
    <property type="entry name" value="COILED-COIL DOMAIN-CONTAINING PROTEIN CG32809"/>
    <property type="match status" value="1"/>
</dbReference>
<feature type="compositionally biased region" description="Low complexity" evidence="3">
    <location>
        <begin position="694"/>
        <end position="703"/>
    </location>
</feature>
<feature type="compositionally biased region" description="Pro residues" evidence="3">
    <location>
        <begin position="156"/>
        <end position="165"/>
    </location>
</feature>
<feature type="region of interest" description="Disordered" evidence="3">
    <location>
        <begin position="747"/>
        <end position="778"/>
    </location>
</feature>
<feature type="compositionally biased region" description="Polar residues" evidence="3">
    <location>
        <begin position="532"/>
        <end position="551"/>
    </location>
</feature>
<feature type="compositionally biased region" description="Polar residues" evidence="3">
    <location>
        <begin position="639"/>
        <end position="651"/>
    </location>
</feature>
<dbReference type="Gene3D" id="1.20.58.1540">
    <property type="entry name" value="Actin interacting protein 3, C-terminal domain"/>
    <property type="match status" value="1"/>
</dbReference>
<evidence type="ECO:0000256" key="3">
    <source>
        <dbReference type="SAM" id="MobiDB-lite"/>
    </source>
</evidence>
<accession>A0A2T9Z965</accession>
<organism evidence="5 6">
    <name type="scientific">Smittium megazygosporum</name>
    <dbReference type="NCBI Taxonomy" id="133381"/>
    <lineage>
        <taxon>Eukaryota</taxon>
        <taxon>Fungi</taxon>
        <taxon>Fungi incertae sedis</taxon>
        <taxon>Zoopagomycota</taxon>
        <taxon>Kickxellomycotina</taxon>
        <taxon>Harpellomycetes</taxon>
        <taxon>Harpellales</taxon>
        <taxon>Legeriomycetaceae</taxon>
        <taxon>Smittium</taxon>
    </lineage>
</organism>
<dbReference type="GO" id="GO:0005519">
    <property type="term" value="F:cytoskeletal regulatory protein binding"/>
    <property type="evidence" value="ECO:0007669"/>
    <property type="project" value="InterPro"/>
</dbReference>
<feature type="region of interest" description="Disordered" evidence="3">
    <location>
        <begin position="336"/>
        <end position="359"/>
    </location>
</feature>
<name>A0A2T9Z965_9FUNG</name>
<gene>
    <name evidence="5" type="ORF">BB560_004450</name>
</gene>
<sequence length="1371" mass="153552">MKQTKLDRSSSKEFAINNNTQDRARLPSNFGLPTRLNSDPSPEYPSNGGFFHNDSLKFEGSPSPPHKQSQLHQGFRAGSFNSNRAPGFQKSKIKPPSSSPPSGAYSTRKLSNTTKFLPNNSLPLSSNQPESPKDAQTQSTQTESKKIFFSPTLSKIPPPKKPPPQTKARISKIRNSARGTSAANPQYIRLQAPSQDISDSEGLNRKDSTSPPKPVGSYDEDLEDLSNKNSTFGLQLFNELDHDSFQTDTVDSPPSSRKISFPRKSYTTTKNTNKTSKSPTLGSDSSKGVISNSFQHSTRSDSLSDSMTRLGSLEEQERISLSNFGFNKKEKSSINLGSAEPLQGNSSNRTSSNPLKNVQPSISDLYSNEMNPNISNQRKSHTNNLIEKVPTRSESVSKRFLTEDSFTLDPLLQISKRSGDVVQPRPLVPKLSLNLNQNQNEYANYGTLIQRNENISADSQSTFLKGKDYSSNLKVLNALKSKNSINQKRKDVFSMKHTEIKDSYSSASPELSDSTYIVEEGLNDASLVSPKQAKTLQKTRNSSLTSKNTQGDEIDDFDSIQTTEPKNRYSIASSSSTSNQTADRLNGSGSKNGSPRSQNIDADEISEHGFNDFVGSYYNNNDSRIFNSHEKADVKEKTPLSQPNQLLEESDNIPTVNISQHTNKATNSQPTLDSDNSLENSSVYKQEHDSLNHKTSSSTSNKNVPSHNLQLATSDVEDSEKTINNEVSIPEKSSNLDTKKIENYDLSFSKSSPKGQEVDSSSLKARQKNNSSASAISRQNNEIINNDIKTNLSNDNKVESEVYLLSTDIENHSARILEPLAFSSAKMLSEEASRPPSESSPLYTSRINLAPKSRIKFQESKKISFSSNEIERPKFRIRVLFLSIDNFLKKISLVKPPSISIFKNLFLGSFSQLNLRGEMEEYADTPRIMIWNSIIGMFVDYYEDMPITEFSVIRWVSKLHPLSHEYYKSNVPTADTRGEILNVLKSEFDLLKRSVLNIPSQVSETVQKVISENNLIVQTSQPLEQGTKNSAEPGENDSLINELRLKVSELEAQNLELSKTIEKGQKSNKALKIQNTSLKKKLEFAETQLNSSNETLGSKVEDLEKQLVKEKKINAELEKRSVFVPGLEKFISERQIVFVGKNKIKSEYNELGQQMEDVEILINELRKDVIVRGSIPKKELLDLAKDEIASIQNKGNALNTYITQANTDWKSIWEAELQNMISEQKLIKHVMNELTDLLKDSEVLGDLLSKITYAATFKEKERNDPSYSRDVSLNYGFANEDDIPDIKTHLLDEISSIKVNHEARVDAIDHLERIKKFSSKLPANEFESELSNFVKNKSLKDTGGIEALEKKRAEEEQRNLFEMYKSMNSEE</sequence>
<reference evidence="5 6" key="1">
    <citation type="journal article" date="2018" name="MBio">
        <title>Comparative Genomics Reveals the Core Gene Toolbox for the Fungus-Insect Symbiosis.</title>
        <authorList>
            <person name="Wang Y."/>
            <person name="Stata M."/>
            <person name="Wang W."/>
            <person name="Stajich J.E."/>
            <person name="White M.M."/>
            <person name="Moncalvo J.M."/>
        </authorList>
    </citation>
    <scope>NUCLEOTIDE SEQUENCE [LARGE SCALE GENOMIC DNA]</scope>
    <source>
        <strain evidence="5 6">SC-DP-2</strain>
    </source>
</reference>
<proteinExistence type="predicted"/>
<dbReference type="GO" id="GO:0005737">
    <property type="term" value="C:cytoplasm"/>
    <property type="evidence" value="ECO:0007669"/>
    <property type="project" value="TreeGrafter"/>
</dbReference>
<protein>
    <recommendedName>
        <fullName evidence="4">Actin interacting protein 3 C-terminal domain-containing protein</fullName>
    </recommendedName>
</protein>
<dbReference type="GO" id="GO:0030010">
    <property type="term" value="P:establishment of cell polarity"/>
    <property type="evidence" value="ECO:0007669"/>
    <property type="project" value="TreeGrafter"/>
</dbReference>
<evidence type="ECO:0000313" key="5">
    <source>
        <dbReference type="EMBL" id="PVV01146.1"/>
    </source>
</evidence>
<feature type="compositionally biased region" description="Polar residues" evidence="3">
    <location>
        <begin position="579"/>
        <end position="600"/>
    </location>
</feature>
<evidence type="ECO:0000256" key="2">
    <source>
        <dbReference type="SAM" id="Coils"/>
    </source>
</evidence>
<keyword evidence="6" id="KW-1185">Reference proteome</keyword>
<evidence type="ECO:0000313" key="6">
    <source>
        <dbReference type="Proteomes" id="UP000245609"/>
    </source>
</evidence>
<dbReference type="GO" id="GO:0051286">
    <property type="term" value="C:cell tip"/>
    <property type="evidence" value="ECO:0007669"/>
    <property type="project" value="TreeGrafter"/>
</dbReference>
<dbReference type="OrthoDB" id="783096at2759"/>
<dbReference type="PANTHER" id="PTHR22741">
    <property type="entry name" value="P140CAP/SNIP-RELATED"/>
    <property type="match status" value="1"/>
</dbReference>
<evidence type="ECO:0000259" key="4">
    <source>
        <dbReference type="SMART" id="SM00806"/>
    </source>
</evidence>
<dbReference type="InterPro" id="IPR005613">
    <property type="entry name" value="AIP3_C"/>
</dbReference>
<comment type="caution">
    <text evidence="5">The sequence shown here is derived from an EMBL/GenBank/DDBJ whole genome shotgun (WGS) entry which is preliminary data.</text>
</comment>
<dbReference type="Pfam" id="PF03915">
    <property type="entry name" value="AIP3"/>
    <property type="match status" value="1"/>
</dbReference>
<dbReference type="Proteomes" id="UP000245609">
    <property type="component" value="Unassembled WGS sequence"/>
</dbReference>
<feature type="compositionally biased region" description="Polar residues" evidence="3">
    <location>
        <begin position="343"/>
        <end position="359"/>
    </location>
</feature>
<feature type="compositionally biased region" description="Polar residues" evidence="3">
    <location>
        <begin position="281"/>
        <end position="309"/>
    </location>
</feature>
<feature type="region of interest" description="Disordered" evidence="3">
    <location>
        <begin position="244"/>
        <end position="309"/>
    </location>
</feature>
<dbReference type="InterPro" id="IPR051825">
    <property type="entry name" value="SRCIN1"/>
</dbReference>
<keyword evidence="1 2" id="KW-0175">Coiled coil</keyword>
<feature type="region of interest" description="Disordered" evidence="3">
    <location>
        <begin position="630"/>
        <end position="651"/>
    </location>
</feature>
<feature type="compositionally biased region" description="Polar residues" evidence="3">
    <location>
        <begin position="173"/>
        <end position="184"/>
    </location>
</feature>
<dbReference type="SMART" id="SM00806">
    <property type="entry name" value="AIP3"/>
    <property type="match status" value="1"/>
</dbReference>
<feature type="compositionally biased region" description="Basic and acidic residues" evidence="3">
    <location>
        <begin position="1"/>
        <end position="11"/>
    </location>
</feature>
<dbReference type="STRING" id="133381.A0A2T9Z965"/>
<feature type="compositionally biased region" description="Polar residues" evidence="3">
    <location>
        <begin position="104"/>
        <end position="142"/>
    </location>
</feature>
<feature type="region of interest" description="Disordered" evidence="3">
    <location>
        <begin position="685"/>
        <end position="707"/>
    </location>
</feature>